<dbReference type="PANTHER" id="PTHR47926">
    <property type="entry name" value="PENTATRICOPEPTIDE REPEAT-CONTAINING PROTEIN"/>
    <property type="match status" value="1"/>
</dbReference>
<protein>
    <submittedName>
        <fullName evidence="1">Pentatricopeptide repeat-containing protein</fullName>
    </submittedName>
</protein>
<sequence length="108" mass="12138">MPYKPTSEMWATLLGACHIHGNTDIGEWAAEKLLEMKPQISGYYVLIANMYSSCCWLLEQTGKSKDWYEGLGCEEGSWMCLGGYGCWISPFLVEDTSQGQTNEIDIIL</sequence>
<comment type="caution">
    <text evidence="1">The sequence shown here is derived from an EMBL/GenBank/DDBJ whole genome shotgun (WGS) entry which is preliminary data.</text>
</comment>
<dbReference type="Pfam" id="PF20431">
    <property type="entry name" value="E_motif"/>
    <property type="match status" value="1"/>
</dbReference>
<accession>A0AAW2JAN9</accession>
<reference evidence="1" key="2">
    <citation type="journal article" date="2024" name="Plant">
        <title>Genomic evolution and insights into agronomic trait innovations of Sesamum species.</title>
        <authorList>
            <person name="Miao H."/>
            <person name="Wang L."/>
            <person name="Qu L."/>
            <person name="Liu H."/>
            <person name="Sun Y."/>
            <person name="Le M."/>
            <person name="Wang Q."/>
            <person name="Wei S."/>
            <person name="Zheng Y."/>
            <person name="Lin W."/>
            <person name="Duan Y."/>
            <person name="Cao H."/>
            <person name="Xiong S."/>
            <person name="Wang X."/>
            <person name="Wei L."/>
            <person name="Li C."/>
            <person name="Ma Q."/>
            <person name="Ju M."/>
            <person name="Zhao R."/>
            <person name="Li G."/>
            <person name="Mu C."/>
            <person name="Tian Q."/>
            <person name="Mei H."/>
            <person name="Zhang T."/>
            <person name="Gao T."/>
            <person name="Zhang H."/>
        </authorList>
    </citation>
    <scope>NUCLEOTIDE SEQUENCE</scope>
    <source>
        <strain evidence="1">KEN8</strain>
    </source>
</reference>
<gene>
    <name evidence="1" type="ORF">Scaly_2645700</name>
</gene>
<dbReference type="AlphaFoldDB" id="A0AAW2JAN9"/>
<dbReference type="EMBL" id="JACGWM010001592">
    <property type="protein sequence ID" value="KAL0291187.1"/>
    <property type="molecule type" value="Genomic_DNA"/>
</dbReference>
<dbReference type="InterPro" id="IPR046960">
    <property type="entry name" value="PPR_At4g14850-like_plant"/>
</dbReference>
<dbReference type="GO" id="GO:0003723">
    <property type="term" value="F:RNA binding"/>
    <property type="evidence" value="ECO:0007669"/>
    <property type="project" value="InterPro"/>
</dbReference>
<organism evidence="1">
    <name type="scientific">Sesamum calycinum</name>
    <dbReference type="NCBI Taxonomy" id="2727403"/>
    <lineage>
        <taxon>Eukaryota</taxon>
        <taxon>Viridiplantae</taxon>
        <taxon>Streptophyta</taxon>
        <taxon>Embryophyta</taxon>
        <taxon>Tracheophyta</taxon>
        <taxon>Spermatophyta</taxon>
        <taxon>Magnoliopsida</taxon>
        <taxon>eudicotyledons</taxon>
        <taxon>Gunneridae</taxon>
        <taxon>Pentapetalae</taxon>
        <taxon>asterids</taxon>
        <taxon>lamiids</taxon>
        <taxon>Lamiales</taxon>
        <taxon>Pedaliaceae</taxon>
        <taxon>Sesamum</taxon>
    </lineage>
</organism>
<name>A0AAW2JAN9_9LAMI</name>
<dbReference type="PANTHER" id="PTHR47926:SF375">
    <property type="entry name" value="PENTATRICOPEPTIDE REPEAT-CONTAINING PROTEIN"/>
    <property type="match status" value="1"/>
</dbReference>
<dbReference type="InterPro" id="IPR046848">
    <property type="entry name" value="E_motif"/>
</dbReference>
<proteinExistence type="predicted"/>
<dbReference type="GO" id="GO:0009451">
    <property type="term" value="P:RNA modification"/>
    <property type="evidence" value="ECO:0007669"/>
    <property type="project" value="InterPro"/>
</dbReference>
<evidence type="ECO:0000313" key="1">
    <source>
        <dbReference type="EMBL" id="KAL0291187.1"/>
    </source>
</evidence>
<reference evidence="1" key="1">
    <citation type="submission" date="2020-06" db="EMBL/GenBank/DDBJ databases">
        <authorList>
            <person name="Li T."/>
            <person name="Hu X."/>
            <person name="Zhang T."/>
            <person name="Song X."/>
            <person name="Zhang H."/>
            <person name="Dai N."/>
            <person name="Sheng W."/>
            <person name="Hou X."/>
            <person name="Wei L."/>
        </authorList>
    </citation>
    <scope>NUCLEOTIDE SEQUENCE</scope>
    <source>
        <strain evidence="1">KEN8</strain>
        <tissue evidence="1">Leaf</tissue>
    </source>
</reference>